<accession>B9TDP1</accession>
<dbReference type="InterPro" id="IPR021497">
    <property type="entry name" value="GTA_holin_3TM"/>
</dbReference>
<sequence>MAAFDPITAVTNVVGQVIDRVWPDPAQAAQAKLQLLQLQQTGELAQITGQLEINKAEAANESSFVAGWRPFIGWVCGAGCAWNWIGLPVAKFALSMLGHPVNMSAADLSEMMPVLLGMLGLGGLHSFERVKGVSK</sequence>
<evidence type="ECO:0000313" key="1">
    <source>
        <dbReference type="EMBL" id="EEF26023.1"/>
    </source>
</evidence>
<evidence type="ECO:0008006" key="3">
    <source>
        <dbReference type="Google" id="ProtNLM"/>
    </source>
</evidence>
<evidence type="ECO:0000313" key="2">
    <source>
        <dbReference type="Proteomes" id="UP000008311"/>
    </source>
</evidence>
<dbReference type="InParanoid" id="B9TDP1"/>
<protein>
    <recommendedName>
        <fullName evidence="3">Holin of 3TMs, for gene-transfer release</fullName>
    </recommendedName>
</protein>
<organism evidence="1 2">
    <name type="scientific">Ricinus communis</name>
    <name type="common">Castor bean</name>
    <dbReference type="NCBI Taxonomy" id="3988"/>
    <lineage>
        <taxon>Eukaryota</taxon>
        <taxon>Viridiplantae</taxon>
        <taxon>Streptophyta</taxon>
        <taxon>Embryophyta</taxon>
        <taxon>Tracheophyta</taxon>
        <taxon>Spermatophyta</taxon>
        <taxon>Magnoliopsida</taxon>
        <taxon>eudicotyledons</taxon>
        <taxon>Gunneridae</taxon>
        <taxon>Pentapetalae</taxon>
        <taxon>rosids</taxon>
        <taxon>fabids</taxon>
        <taxon>Malpighiales</taxon>
        <taxon>Euphorbiaceae</taxon>
        <taxon>Acalyphoideae</taxon>
        <taxon>Acalypheae</taxon>
        <taxon>Ricinus</taxon>
    </lineage>
</organism>
<gene>
    <name evidence="1" type="ORF">RCOM_1859650</name>
</gene>
<reference evidence="2" key="1">
    <citation type="journal article" date="2010" name="Nat. Biotechnol.">
        <title>Draft genome sequence of the oilseed species Ricinus communis.</title>
        <authorList>
            <person name="Chan A.P."/>
            <person name="Crabtree J."/>
            <person name="Zhao Q."/>
            <person name="Lorenzi H."/>
            <person name="Orvis J."/>
            <person name="Puiu D."/>
            <person name="Melake-Berhan A."/>
            <person name="Jones K.M."/>
            <person name="Redman J."/>
            <person name="Chen G."/>
            <person name="Cahoon E.B."/>
            <person name="Gedil M."/>
            <person name="Stanke M."/>
            <person name="Haas B.J."/>
            <person name="Wortman J.R."/>
            <person name="Fraser-Liggett C.M."/>
            <person name="Ravel J."/>
            <person name="Rabinowicz P.D."/>
        </authorList>
    </citation>
    <scope>NUCLEOTIDE SEQUENCE [LARGE SCALE GENOMIC DNA]</scope>
    <source>
        <strain evidence="2">cv. Hale</strain>
    </source>
</reference>
<proteinExistence type="predicted"/>
<dbReference type="Pfam" id="PF11351">
    <property type="entry name" value="GTA_holin_3TM"/>
    <property type="match status" value="1"/>
</dbReference>
<keyword evidence="2" id="KW-1185">Reference proteome</keyword>
<dbReference type="AlphaFoldDB" id="B9TDP1"/>
<dbReference type="EMBL" id="EQ978325">
    <property type="protein sequence ID" value="EEF26023.1"/>
    <property type="molecule type" value="Genomic_DNA"/>
</dbReference>
<name>B9TDP1_RICCO</name>
<dbReference type="Proteomes" id="UP000008311">
    <property type="component" value="Unassembled WGS sequence"/>
</dbReference>